<gene>
    <name evidence="1" type="ORF">FHX73_114419</name>
</gene>
<evidence type="ECO:0000313" key="2">
    <source>
        <dbReference type="Proteomes" id="UP000317940"/>
    </source>
</evidence>
<dbReference type="Proteomes" id="UP000317940">
    <property type="component" value="Unassembled WGS sequence"/>
</dbReference>
<sequence>MRRQLMGIGIALALVAAVVVVVVAKVCCGSTPPLTRVHGLIGSEKGAFFADQRVKDAFAKLGLAVDTDTAGSWQMPDMVKGGHYDFAMPASSVAAKSIPTTIGGIQAEPFYSPLVVVTTSDVADFLRQNGLAEPQPDGSWIFRMRQYLTDVRGGTTWAQLPQGKRPGDLAGDIYIDTTNPSSSSSGAFYLAVMSYLANGERVVATKQDVQGVTPLVRQLTQEQGAQPDSSDPLFQHFTAHFGLPLVWTYESEAAAQALNGTLDPNAVILYPDYDIQTNHTVVELTPVADRVAKALQGDPALVALEAQFGFRPATAPGLLATDLRHRSAQDHRFPADLSSLQVIQPPSPTTSILHCLSATATSTDATAPADSECPQ</sequence>
<organism evidence="1 2">
    <name type="scientific">Kitasatospora viridis</name>
    <dbReference type="NCBI Taxonomy" id="281105"/>
    <lineage>
        <taxon>Bacteria</taxon>
        <taxon>Bacillati</taxon>
        <taxon>Actinomycetota</taxon>
        <taxon>Actinomycetes</taxon>
        <taxon>Kitasatosporales</taxon>
        <taxon>Streptomycetaceae</taxon>
        <taxon>Kitasatospora</taxon>
    </lineage>
</organism>
<evidence type="ECO:0000313" key="1">
    <source>
        <dbReference type="EMBL" id="TWG00540.1"/>
    </source>
</evidence>
<keyword evidence="2" id="KW-1185">Reference proteome</keyword>
<comment type="caution">
    <text evidence="1">The sequence shown here is derived from an EMBL/GenBank/DDBJ whole genome shotgun (WGS) entry which is preliminary data.</text>
</comment>
<protein>
    <submittedName>
        <fullName evidence="1">Extracellular solute-binding protein</fullName>
    </submittedName>
</protein>
<proteinExistence type="predicted"/>
<dbReference type="AlphaFoldDB" id="A0A561UMG2"/>
<reference evidence="1 2" key="1">
    <citation type="submission" date="2019-06" db="EMBL/GenBank/DDBJ databases">
        <title>Sequencing the genomes of 1000 actinobacteria strains.</title>
        <authorList>
            <person name="Klenk H.-P."/>
        </authorList>
    </citation>
    <scope>NUCLEOTIDE SEQUENCE [LARGE SCALE GENOMIC DNA]</scope>
    <source>
        <strain evidence="1 2">DSM 44826</strain>
    </source>
</reference>
<accession>A0A561UMG2</accession>
<dbReference type="EMBL" id="VIWT01000001">
    <property type="protein sequence ID" value="TWG00540.1"/>
    <property type="molecule type" value="Genomic_DNA"/>
</dbReference>
<dbReference type="OrthoDB" id="5418945at2"/>
<name>A0A561UMG2_9ACTN</name>
<dbReference type="RefSeq" id="WP_145906630.1">
    <property type="nucleotide sequence ID" value="NZ_BAAAMZ010000027.1"/>
</dbReference>